<comment type="caution">
    <text evidence="1">The sequence shown here is derived from an EMBL/GenBank/DDBJ whole genome shotgun (WGS) entry which is preliminary data.</text>
</comment>
<dbReference type="EMBL" id="JADFTS010000004">
    <property type="protein sequence ID" value="KAF9612048.1"/>
    <property type="molecule type" value="Genomic_DNA"/>
</dbReference>
<dbReference type="Proteomes" id="UP000631114">
    <property type="component" value="Unassembled WGS sequence"/>
</dbReference>
<dbReference type="OrthoDB" id="1101370at2759"/>
<dbReference type="InterPro" id="IPR008004">
    <property type="entry name" value="OCTOPUS-like"/>
</dbReference>
<accession>A0A835I8R4</accession>
<keyword evidence="2" id="KW-1185">Reference proteome</keyword>
<dbReference type="PANTHER" id="PTHR34046:SF19">
    <property type="entry name" value="RAPIDLY ELICITED PROTEIN, PUTATIVE-RELATED"/>
    <property type="match status" value="1"/>
</dbReference>
<protein>
    <submittedName>
        <fullName evidence="1">Uncharacterized protein</fullName>
    </submittedName>
</protein>
<evidence type="ECO:0000313" key="1">
    <source>
        <dbReference type="EMBL" id="KAF9612048.1"/>
    </source>
</evidence>
<evidence type="ECO:0000313" key="2">
    <source>
        <dbReference type="Proteomes" id="UP000631114"/>
    </source>
</evidence>
<organism evidence="1 2">
    <name type="scientific">Coptis chinensis</name>
    <dbReference type="NCBI Taxonomy" id="261450"/>
    <lineage>
        <taxon>Eukaryota</taxon>
        <taxon>Viridiplantae</taxon>
        <taxon>Streptophyta</taxon>
        <taxon>Embryophyta</taxon>
        <taxon>Tracheophyta</taxon>
        <taxon>Spermatophyta</taxon>
        <taxon>Magnoliopsida</taxon>
        <taxon>Ranunculales</taxon>
        <taxon>Ranunculaceae</taxon>
        <taxon>Coptidoideae</taxon>
        <taxon>Coptis</taxon>
    </lineage>
</organism>
<dbReference type="Pfam" id="PF05340">
    <property type="entry name" value="DUF740"/>
    <property type="match status" value="1"/>
</dbReference>
<dbReference type="PANTHER" id="PTHR34046">
    <property type="entry name" value="OS06G0218800 PROTEIN"/>
    <property type="match status" value="1"/>
</dbReference>
<name>A0A835I8R4_9MAGN</name>
<gene>
    <name evidence="1" type="ORF">IFM89_037967</name>
</gene>
<proteinExistence type="predicted"/>
<reference evidence="1 2" key="1">
    <citation type="submission" date="2020-10" db="EMBL/GenBank/DDBJ databases">
        <title>The Coptis chinensis genome and diversification of protoberbering-type alkaloids.</title>
        <authorList>
            <person name="Wang B."/>
            <person name="Shu S."/>
            <person name="Song C."/>
            <person name="Liu Y."/>
        </authorList>
    </citation>
    <scope>NUCLEOTIDE SEQUENCE [LARGE SCALE GENOMIC DNA]</scope>
    <source>
        <strain evidence="1">HL-2020</strain>
        <tissue evidence="1">Leaf</tissue>
    </source>
</reference>
<sequence length="151" mass="16925">MGWSETDIRCKKHPKQRQSPGVCSACLRERLAQLTSRNNKITTASSCSSSLSSSAYSSVSSSYISSPVHYRVGSTSMKGPISFLIKDDDGLVRSKSMAFIARTRVDDMVVERRNKKKKSSFWSRLIHGTSGKRKYVKEILKHSKTMKETQA</sequence>
<dbReference type="AlphaFoldDB" id="A0A835I8R4"/>